<dbReference type="SMART" id="SM00530">
    <property type="entry name" value="HTH_XRE"/>
    <property type="match status" value="1"/>
</dbReference>
<accession>A0A7X3MDR1</accession>
<evidence type="ECO:0000259" key="1">
    <source>
        <dbReference type="PROSITE" id="PS50943"/>
    </source>
</evidence>
<keyword evidence="3" id="KW-1185">Reference proteome</keyword>
<comment type="caution">
    <text evidence="2">The sequence shown here is derived from an EMBL/GenBank/DDBJ whole genome shotgun (WGS) entry which is preliminary data.</text>
</comment>
<dbReference type="GO" id="GO:0003677">
    <property type="term" value="F:DNA binding"/>
    <property type="evidence" value="ECO:0007669"/>
    <property type="project" value="InterPro"/>
</dbReference>
<dbReference type="RefSeq" id="WP_016219880.1">
    <property type="nucleotide sequence ID" value="NZ_WUQX01000001.1"/>
</dbReference>
<dbReference type="Pfam" id="PF01381">
    <property type="entry name" value="HTH_3"/>
    <property type="match status" value="1"/>
</dbReference>
<gene>
    <name evidence="2" type="ORF">GN277_03225</name>
</gene>
<organism evidence="2 3">
    <name type="scientific">Sporofaciens musculi</name>
    <dbReference type="NCBI Taxonomy" id="2681861"/>
    <lineage>
        <taxon>Bacteria</taxon>
        <taxon>Bacillati</taxon>
        <taxon>Bacillota</taxon>
        <taxon>Clostridia</taxon>
        <taxon>Lachnospirales</taxon>
        <taxon>Lachnospiraceae</taxon>
        <taxon>Sporofaciens</taxon>
    </lineage>
</organism>
<feature type="domain" description="HTH cro/C1-type" evidence="1">
    <location>
        <begin position="6"/>
        <end position="60"/>
    </location>
</feature>
<proteinExistence type="predicted"/>
<protein>
    <submittedName>
        <fullName evidence="2">Helix-turn-helix domain-containing protein</fullName>
    </submittedName>
</protein>
<evidence type="ECO:0000313" key="2">
    <source>
        <dbReference type="EMBL" id="MXP74466.1"/>
    </source>
</evidence>
<name>A0A7X3MDR1_9FIRM</name>
<dbReference type="Gene3D" id="1.10.260.40">
    <property type="entry name" value="lambda repressor-like DNA-binding domains"/>
    <property type="match status" value="1"/>
</dbReference>
<reference evidence="2 3" key="1">
    <citation type="submission" date="2019-12" db="EMBL/GenBank/DDBJ databases">
        <title>Sporaefaciens musculi gen. nov., sp. nov., a novel bacterium isolated from the caecum of an obese mouse.</title>
        <authorList>
            <person name="Rasmussen T.S."/>
            <person name="Streidl T."/>
            <person name="Hitch T.C.A."/>
            <person name="Wortmann E."/>
            <person name="Deptula P."/>
            <person name="Hansen M."/>
            <person name="Nielsen D.S."/>
            <person name="Clavel T."/>
            <person name="Vogensen F.K."/>
        </authorList>
    </citation>
    <scope>NUCLEOTIDE SEQUENCE [LARGE SCALE GENOMIC DNA]</scope>
    <source>
        <strain evidence="2 3">WCA-9-b2</strain>
    </source>
</reference>
<dbReference type="SUPFAM" id="SSF47413">
    <property type="entry name" value="lambda repressor-like DNA-binding domains"/>
    <property type="match status" value="1"/>
</dbReference>
<dbReference type="AlphaFoldDB" id="A0A7X3MDR1"/>
<sequence>MYYRRIRDLRTDHDLRQIDVAEFLGCHEGVYRRYENGVREIPLWALLKLAERYDVSVDYMLGITDNRRKYGE</sequence>
<dbReference type="PROSITE" id="PS50943">
    <property type="entry name" value="HTH_CROC1"/>
    <property type="match status" value="1"/>
</dbReference>
<evidence type="ECO:0000313" key="3">
    <source>
        <dbReference type="Proteomes" id="UP000460412"/>
    </source>
</evidence>
<dbReference type="Proteomes" id="UP000460412">
    <property type="component" value="Unassembled WGS sequence"/>
</dbReference>
<dbReference type="CDD" id="cd00093">
    <property type="entry name" value="HTH_XRE"/>
    <property type="match status" value="1"/>
</dbReference>
<dbReference type="EMBL" id="WUQX01000001">
    <property type="protein sequence ID" value="MXP74466.1"/>
    <property type="molecule type" value="Genomic_DNA"/>
</dbReference>
<dbReference type="InterPro" id="IPR001387">
    <property type="entry name" value="Cro/C1-type_HTH"/>
</dbReference>
<dbReference type="InterPro" id="IPR010982">
    <property type="entry name" value="Lambda_DNA-bd_dom_sf"/>
</dbReference>